<organism evidence="2 3">
    <name type="scientific">Prauserella halophila</name>
    <dbReference type="NCBI Taxonomy" id="185641"/>
    <lineage>
        <taxon>Bacteria</taxon>
        <taxon>Bacillati</taxon>
        <taxon>Actinomycetota</taxon>
        <taxon>Actinomycetes</taxon>
        <taxon>Pseudonocardiales</taxon>
        <taxon>Pseudonocardiaceae</taxon>
        <taxon>Prauserella</taxon>
    </lineage>
</organism>
<dbReference type="EMBL" id="BAAALN010000019">
    <property type="protein sequence ID" value="GAA1253466.1"/>
    <property type="molecule type" value="Genomic_DNA"/>
</dbReference>
<dbReference type="SUPFAM" id="SSF75304">
    <property type="entry name" value="Amidase signature (AS) enzymes"/>
    <property type="match status" value="1"/>
</dbReference>
<evidence type="ECO:0000259" key="1">
    <source>
        <dbReference type="Pfam" id="PF01425"/>
    </source>
</evidence>
<dbReference type="PANTHER" id="PTHR11895">
    <property type="entry name" value="TRANSAMIDASE"/>
    <property type="match status" value="1"/>
</dbReference>
<name>A0ABN1WM88_9PSEU</name>
<evidence type="ECO:0000313" key="2">
    <source>
        <dbReference type="EMBL" id="GAA1253466.1"/>
    </source>
</evidence>
<dbReference type="InterPro" id="IPR000120">
    <property type="entry name" value="Amidase"/>
</dbReference>
<dbReference type="Pfam" id="PF01425">
    <property type="entry name" value="Amidase"/>
    <property type="match status" value="1"/>
</dbReference>
<proteinExistence type="predicted"/>
<protein>
    <submittedName>
        <fullName evidence="2">Amidase</fullName>
    </submittedName>
</protein>
<dbReference type="PANTHER" id="PTHR11895:SF173">
    <property type="entry name" value="GLUTAMYL-TRNA AMIDOTRANSFERASE SUBUNIT A"/>
    <property type="match status" value="1"/>
</dbReference>
<dbReference type="Gene3D" id="3.90.1300.10">
    <property type="entry name" value="Amidase signature (AS) domain"/>
    <property type="match status" value="1"/>
</dbReference>
<dbReference type="RefSeq" id="WP_253865089.1">
    <property type="nucleotide sequence ID" value="NZ_BAAALN010000019.1"/>
</dbReference>
<accession>A0ABN1WM88</accession>
<dbReference type="InterPro" id="IPR023631">
    <property type="entry name" value="Amidase_dom"/>
</dbReference>
<sequence length="448" mass="46830">MTSLPAMTATELRAAYTSGEVSPVEVTDAVLARIDEREPQLRALYALDPDAARQAAAASEQRWRAGTPLGPIDGIPLTLKENIATRGTPKPMGTAATRLEPAASDAPAAARVRESGGVLLAKTTMPDFGMVTAGVSSFHGTTRNPWDQACSPGGSSAGAGAAAAAGYGPLHAGTDIGGSVRLPAAWCGVVGVKPSFGRVPVDPPFPGRAIGPMTRTVADAALFLRVLSQPDARDHMSLPPSELDWSCPPVEPSSLRIGLQLDPGVGLPVEPAVRDAVSAAARRFEAAGASVEVVEPWLTRDMLDGLDRFWRTRILADLTHLDSGSVLPYLVDWARAAEGLSAVDAYHGFAQMDAIAVATLRATEPYDIVLSPTCQVSPQPVDAASPTGDPMRPFEHITLTLPYNLSGQPAVSVDCGRTPDGLPIGLQLAGRRFDDIGTLRAAATFENL</sequence>
<dbReference type="NCBIfam" id="NF005450">
    <property type="entry name" value="PRK07042.1"/>
    <property type="match status" value="1"/>
</dbReference>
<dbReference type="InterPro" id="IPR036928">
    <property type="entry name" value="AS_sf"/>
</dbReference>
<dbReference type="Proteomes" id="UP001500653">
    <property type="component" value="Unassembled WGS sequence"/>
</dbReference>
<keyword evidence="3" id="KW-1185">Reference proteome</keyword>
<reference evidence="2 3" key="1">
    <citation type="journal article" date="2019" name="Int. J. Syst. Evol. Microbiol.">
        <title>The Global Catalogue of Microorganisms (GCM) 10K type strain sequencing project: providing services to taxonomists for standard genome sequencing and annotation.</title>
        <authorList>
            <consortium name="The Broad Institute Genomics Platform"/>
            <consortium name="The Broad Institute Genome Sequencing Center for Infectious Disease"/>
            <person name="Wu L."/>
            <person name="Ma J."/>
        </authorList>
    </citation>
    <scope>NUCLEOTIDE SEQUENCE [LARGE SCALE GENOMIC DNA]</scope>
    <source>
        <strain evidence="2 3">JCM 13023</strain>
    </source>
</reference>
<evidence type="ECO:0000313" key="3">
    <source>
        <dbReference type="Proteomes" id="UP001500653"/>
    </source>
</evidence>
<feature type="domain" description="Amidase" evidence="1">
    <location>
        <begin position="25"/>
        <end position="436"/>
    </location>
</feature>
<gene>
    <name evidence="2" type="ORF">GCM10009676_45770</name>
</gene>
<comment type="caution">
    <text evidence="2">The sequence shown here is derived from an EMBL/GenBank/DDBJ whole genome shotgun (WGS) entry which is preliminary data.</text>
</comment>